<feature type="domain" description="C2H2-type" evidence="1">
    <location>
        <begin position="42"/>
        <end position="69"/>
    </location>
</feature>
<accession>A0A830GK54</accession>
<gene>
    <name evidence="2" type="ORF">GCM10009030_10230</name>
</gene>
<keyword evidence="3" id="KW-1185">Reference proteome</keyword>
<dbReference type="AlphaFoldDB" id="A0A830GK54"/>
<evidence type="ECO:0000313" key="3">
    <source>
        <dbReference type="Proteomes" id="UP000605784"/>
    </source>
</evidence>
<dbReference type="PROSITE" id="PS50157">
    <property type="entry name" value="ZINC_FINGER_C2H2_2"/>
    <property type="match status" value="1"/>
</dbReference>
<dbReference type="EMBL" id="BMOU01000001">
    <property type="protein sequence ID" value="GGN89450.1"/>
    <property type="molecule type" value="Genomic_DNA"/>
</dbReference>
<dbReference type="Pfam" id="PF23447">
    <property type="entry name" value="DUF7128"/>
    <property type="match status" value="1"/>
</dbReference>
<dbReference type="InterPro" id="IPR013087">
    <property type="entry name" value="Znf_C2H2_type"/>
</dbReference>
<organism evidence="2 3">
    <name type="scientific">Haloarcula pellucida</name>
    <dbReference type="NCBI Taxonomy" id="1427151"/>
    <lineage>
        <taxon>Archaea</taxon>
        <taxon>Methanobacteriati</taxon>
        <taxon>Methanobacteriota</taxon>
        <taxon>Stenosarchaea group</taxon>
        <taxon>Halobacteria</taxon>
        <taxon>Halobacteriales</taxon>
        <taxon>Haloarculaceae</taxon>
        <taxon>Haloarcula</taxon>
    </lineage>
</organism>
<dbReference type="Proteomes" id="UP000605784">
    <property type="component" value="Unassembled WGS sequence"/>
</dbReference>
<reference evidence="2" key="1">
    <citation type="journal article" date="2014" name="Int. J. Syst. Evol. Microbiol.">
        <title>Complete genome sequence of Corynebacterium casei LMG S-19264T (=DSM 44701T), isolated from a smear-ripened cheese.</title>
        <authorList>
            <consortium name="US DOE Joint Genome Institute (JGI-PGF)"/>
            <person name="Walter F."/>
            <person name="Albersmeier A."/>
            <person name="Kalinowski J."/>
            <person name="Ruckert C."/>
        </authorList>
    </citation>
    <scope>NUCLEOTIDE SEQUENCE</scope>
    <source>
        <strain evidence="2">JCM 17820</strain>
    </source>
</reference>
<protein>
    <recommendedName>
        <fullName evidence="1">C2H2-type domain-containing protein</fullName>
    </recommendedName>
</protein>
<proteinExistence type="predicted"/>
<comment type="caution">
    <text evidence="2">The sequence shown here is derived from an EMBL/GenBank/DDBJ whole genome shotgun (WGS) entry which is preliminary data.</text>
</comment>
<evidence type="ECO:0000313" key="2">
    <source>
        <dbReference type="EMBL" id="GGN89450.1"/>
    </source>
</evidence>
<reference evidence="2" key="2">
    <citation type="submission" date="2020-09" db="EMBL/GenBank/DDBJ databases">
        <authorList>
            <person name="Sun Q."/>
            <person name="Ohkuma M."/>
        </authorList>
    </citation>
    <scope>NUCLEOTIDE SEQUENCE</scope>
    <source>
        <strain evidence="2">JCM 17820</strain>
    </source>
</reference>
<name>A0A830GK54_9EURY</name>
<evidence type="ECO:0000259" key="1">
    <source>
        <dbReference type="PROSITE" id="PS50157"/>
    </source>
</evidence>
<sequence>MPSASHPVLLRVPVVSRENNLRSAVGQTHMVVTTERDEMTWYKCETCGLMFDDQDDARQHEANCDDEDPSYIQ</sequence>
<dbReference type="InterPro" id="IPR055552">
    <property type="entry name" value="DUF7128"/>
</dbReference>